<dbReference type="EMBL" id="JABEXW010000269">
    <property type="protein sequence ID" value="KAF4966809.1"/>
    <property type="molecule type" value="Genomic_DNA"/>
</dbReference>
<feature type="compositionally biased region" description="Basic and acidic residues" evidence="1">
    <location>
        <begin position="148"/>
        <end position="165"/>
    </location>
</feature>
<proteinExistence type="predicted"/>
<feature type="region of interest" description="Disordered" evidence="1">
    <location>
        <begin position="276"/>
        <end position="307"/>
    </location>
</feature>
<dbReference type="Proteomes" id="UP000622797">
    <property type="component" value="Unassembled WGS sequence"/>
</dbReference>
<keyword evidence="3" id="KW-1185">Reference proteome</keyword>
<feature type="compositionally biased region" description="Low complexity" evidence="1">
    <location>
        <begin position="100"/>
        <end position="111"/>
    </location>
</feature>
<feature type="region of interest" description="Disordered" evidence="1">
    <location>
        <begin position="848"/>
        <end position="888"/>
    </location>
</feature>
<feature type="compositionally biased region" description="Polar residues" evidence="1">
    <location>
        <begin position="530"/>
        <end position="569"/>
    </location>
</feature>
<feature type="compositionally biased region" description="Basic residues" evidence="1">
    <location>
        <begin position="476"/>
        <end position="492"/>
    </location>
</feature>
<accession>A0A8H4TZC3</accession>
<protein>
    <submittedName>
        <fullName evidence="2">Uncharacterized protein</fullName>
    </submittedName>
</protein>
<feature type="compositionally biased region" description="Polar residues" evidence="1">
    <location>
        <begin position="193"/>
        <end position="214"/>
    </location>
</feature>
<evidence type="ECO:0000256" key="1">
    <source>
        <dbReference type="SAM" id="MobiDB-lite"/>
    </source>
</evidence>
<feature type="compositionally biased region" description="Polar residues" evidence="1">
    <location>
        <begin position="493"/>
        <end position="520"/>
    </location>
</feature>
<comment type="caution">
    <text evidence="2">The sequence shown here is derived from an EMBL/GenBank/DDBJ whole genome shotgun (WGS) entry which is preliminary data.</text>
</comment>
<organism evidence="2 3">
    <name type="scientific">Fusarium sarcochroum</name>
    <dbReference type="NCBI Taxonomy" id="1208366"/>
    <lineage>
        <taxon>Eukaryota</taxon>
        <taxon>Fungi</taxon>
        <taxon>Dikarya</taxon>
        <taxon>Ascomycota</taxon>
        <taxon>Pezizomycotina</taxon>
        <taxon>Sordariomycetes</taxon>
        <taxon>Hypocreomycetidae</taxon>
        <taxon>Hypocreales</taxon>
        <taxon>Nectriaceae</taxon>
        <taxon>Fusarium</taxon>
        <taxon>Fusarium lateritium species complex</taxon>
    </lineage>
</organism>
<feature type="compositionally biased region" description="Polar residues" evidence="1">
    <location>
        <begin position="137"/>
        <end position="147"/>
    </location>
</feature>
<evidence type="ECO:0000313" key="3">
    <source>
        <dbReference type="Proteomes" id="UP000622797"/>
    </source>
</evidence>
<feature type="region of interest" description="Disordered" evidence="1">
    <location>
        <begin position="467"/>
        <end position="569"/>
    </location>
</feature>
<dbReference type="OrthoDB" id="5091426at2759"/>
<evidence type="ECO:0000313" key="2">
    <source>
        <dbReference type="EMBL" id="KAF4966809.1"/>
    </source>
</evidence>
<reference evidence="2" key="2">
    <citation type="submission" date="2020-05" db="EMBL/GenBank/DDBJ databases">
        <authorList>
            <person name="Kim H.-S."/>
            <person name="Proctor R.H."/>
            <person name="Brown D.W."/>
        </authorList>
    </citation>
    <scope>NUCLEOTIDE SEQUENCE</scope>
    <source>
        <strain evidence="2">NRRL 20472</strain>
    </source>
</reference>
<reference evidence="2" key="1">
    <citation type="journal article" date="2020" name="BMC Genomics">
        <title>Correction to: Identification and distribution of gene clusters required for synthesis of sphingolipid metabolism inhibitors in diverse species of the filamentous fungus Fusarium.</title>
        <authorList>
            <person name="Kim H.S."/>
            <person name="Lohmar J.M."/>
            <person name="Busman M."/>
            <person name="Brown D.W."/>
            <person name="Naumann T.A."/>
            <person name="Divon H.H."/>
            <person name="Lysoe E."/>
            <person name="Uhlig S."/>
            <person name="Proctor R.H."/>
        </authorList>
    </citation>
    <scope>NUCLEOTIDE SEQUENCE</scope>
    <source>
        <strain evidence="2">NRRL 20472</strain>
    </source>
</reference>
<feature type="compositionally biased region" description="Polar residues" evidence="1">
    <location>
        <begin position="168"/>
        <end position="185"/>
    </location>
</feature>
<gene>
    <name evidence="2" type="ORF">FSARC_5554</name>
</gene>
<dbReference type="AlphaFoldDB" id="A0A8H4TZC3"/>
<name>A0A8H4TZC3_9HYPO</name>
<sequence length="905" mass="100572">MDASGLDGKESITSLGNNINLDDHQRWITPNPSPWELQELERERLRGSNIEVQQWLQQQPNSQPSRDTFINSQSLHIRKRRTNDIIDHVDDVFGAKSKPSSIQTTGSSTTTALHTRSPPPFNTALPVNEPLQRSRPALQSSESLATTSDRKIRYHDNGNHDEGRPPDTLTSQDWSIISATSSGPQTRGVHKGSSVQPLQKTRWSLTGTDASSASKKLPKRQNSRSTDDETTGKHPFPKRYRSGQNGHPFKSPPSSGSANLALPATSFSLDVSVDTTQGIQRRTRDIPSSSSPGGSGSGSSSAQRDEAARSLTRRLVSHEHFEDACETCFFWLFDPEQFSSSERHACCGRKDEISHIITHAVDHHGLVRGKDPRNHSRKYLTSCQTYSPFMKAKGNCPECSSLYKWKNGDFMDPAHQGVVLCLRCWRKFDKKEMQDHMAGPMCAYNTEQAKSKKVCILYTTFCSETKLPSGPPKNMAPRKSHHRSTPAKHHGSNSRQQANSQPVRQPASSQTPQGLHQVSPQLVDERSKQRSSQMSALRPSNQGQSLMERSTSASHQQATRSHTQQSTSENPFLWQQSNTQEPVPQPIGFVPVYATPQRGFVAVSPMMGMMQRNRNQGIIQSFCPPTAETASFGNMQNNGRSSGHGIRQQQTPFQARNMLLSPGQYHPVQQPLRQTQQKSHQPTPRSMGQAQQQFRQNASSTQLPPNRLVGFGFPQQSLNHFPVPNHALGDAQQQSHVQPISTFTDSATYTDQEIDIFRASFDAVNGSRPQDQIATPVNDFDATISLSGIQSLPSRLQSSPSLVPSTTGESMGLLQSPIVDEPLWLQEEANEVDMNLSWTDYIGLHPDLQTPFEMSDPPPRQSRDRPQGLAPESHIPAEQQATVENDSGYYSGVFDTELDVNKMFM</sequence>
<feature type="region of interest" description="Disordered" evidence="1">
    <location>
        <begin position="669"/>
        <end position="703"/>
    </location>
</feature>
<feature type="compositionally biased region" description="Polar residues" evidence="1">
    <location>
        <begin position="671"/>
        <end position="703"/>
    </location>
</feature>
<feature type="region of interest" description="Disordered" evidence="1">
    <location>
        <begin position="95"/>
        <end position="261"/>
    </location>
</feature>